<dbReference type="PANTHER" id="PTHR43280">
    <property type="entry name" value="ARAC-FAMILY TRANSCRIPTIONAL REGULATOR"/>
    <property type="match status" value="1"/>
</dbReference>
<keyword evidence="3" id="KW-0804">Transcription</keyword>
<dbReference type="InterPro" id="IPR009057">
    <property type="entry name" value="Homeodomain-like_sf"/>
</dbReference>
<evidence type="ECO:0000256" key="3">
    <source>
        <dbReference type="ARBA" id="ARBA00023163"/>
    </source>
</evidence>
<comment type="caution">
    <text evidence="5">The sequence shown here is derived from an EMBL/GenBank/DDBJ whole genome shotgun (WGS) entry which is preliminary data.</text>
</comment>
<name>A0ABM9P575_9FLAO</name>
<dbReference type="RefSeq" id="WP_348713538.1">
    <property type="nucleotide sequence ID" value="NZ_CAXIXW010000011.1"/>
</dbReference>
<evidence type="ECO:0000259" key="4">
    <source>
        <dbReference type="PROSITE" id="PS01124"/>
    </source>
</evidence>
<keyword evidence="1" id="KW-0805">Transcription regulation</keyword>
<proteinExistence type="predicted"/>
<dbReference type="InterPro" id="IPR018060">
    <property type="entry name" value="HTH_AraC"/>
</dbReference>
<dbReference type="PANTHER" id="PTHR43280:SF32">
    <property type="entry name" value="TRANSCRIPTIONAL REGULATORY PROTEIN"/>
    <property type="match status" value="1"/>
</dbReference>
<keyword evidence="6" id="KW-1185">Reference proteome</keyword>
<evidence type="ECO:0000313" key="6">
    <source>
        <dbReference type="Proteomes" id="UP001497416"/>
    </source>
</evidence>
<dbReference type="Pfam" id="PF12833">
    <property type="entry name" value="HTH_18"/>
    <property type="match status" value="1"/>
</dbReference>
<dbReference type="Gene3D" id="1.10.10.60">
    <property type="entry name" value="Homeodomain-like"/>
    <property type="match status" value="1"/>
</dbReference>
<evidence type="ECO:0000256" key="1">
    <source>
        <dbReference type="ARBA" id="ARBA00023015"/>
    </source>
</evidence>
<dbReference type="Proteomes" id="UP001497416">
    <property type="component" value="Unassembled WGS sequence"/>
</dbReference>
<dbReference type="SUPFAM" id="SSF46689">
    <property type="entry name" value="Homeodomain-like"/>
    <property type="match status" value="1"/>
</dbReference>
<dbReference type="EMBL" id="CAXIXY010000007">
    <property type="protein sequence ID" value="CAL2093124.1"/>
    <property type="molecule type" value="Genomic_DNA"/>
</dbReference>
<evidence type="ECO:0000256" key="2">
    <source>
        <dbReference type="ARBA" id="ARBA00023125"/>
    </source>
</evidence>
<organism evidence="5 6">
    <name type="scientific">Tenacibaculum platacis</name>
    <dbReference type="NCBI Taxonomy" id="3137852"/>
    <lineage>
        <taxon>Bacteria</taxon>
        <taxon>Pseudomonadati</taxon>
        <taxon>Bacteroidota</taxon>
        <taxon>Flavobacteriia</taxon>
        <taxon>Flavobacteriales</taxon>
        <taxon>Flavobacteriaceae</taxon>
        <taxon>Tenacibaculum</taxon>
    </lineage>
</organism>
<accession>A0ABM9P575</accession>
<keyword evidence="2" id="KW-0238">DNA-binding</keyword>
<evidence type="ECO:0000313" key="5">
    <source>
        <dbReference type="EMBL" id="CAL2093124.1"/>
    </source>
</evidence>
<dbReference type="PROSITE" id="PS01124">
    <property type="entry name" value="HTH_ARAC_FAMILY_2"/>
    <property type="match status" value="1"/>
</dbReference>
<feature type="domain" description="HTH araC/xylS-type" evidence="4">
    <location>
        <begin position="222"/>
        <end position="301"/>
    </location>
</feature>
<reference evidence="5 6" key="1">
    <citation type="submission" date="2024-05" db="EMBL/GenBank/DDBJ databases">
        <authorList>
            <person name="Duchaud E."/>
        </authorList>
    </citation>
    <scope>NUCLEOTIDE SEQUENCE [LARGE SCALE GENOMIC DNA]</scope>
    <source>
        <strain evidence="5">Ena-SAMPLE-TAB-13-05-2024-13:56:06:370-140302</strain>
    </source>
</reference>
<dbReference type="SMART" id="SM00342">
    <property type="entry name" value="HTH_ARAC"/>
    <property type="match status" value="1"/>
</dbReference>
<protein>
    <submittedName>
        <fullName evidence="5">HTH araC/xylS-type domain-containing protein</fullName>
    </submittedName>
</protein>
<sequence>MRKHPSKIGTISEFHELFRLSKPKHPSISFVDLLEFKNGVDGRNMNLEMDLFVISMRDGSCGHLFDRKDYDFTESVMTFRQPSKNTSKVDGNCVDANSGWFLIFSLDFIKNTNLYDKIDDFNFFFYKYSEALHLSAAEQRLIQNCLGLIVNEIDQRIDIHSHGVIISTLGLLLNLCSRFYDRQFTTRSVLNIEIMNNLNFVLEEYYKNDHLKECGIPKNSYLAESVNLSTNYLNDLLQKEIRKDTKNYVLDFLVDKAKIELIKNQDSIELISQNLGFKFKNYFERTFKLKTGMTPIEFRQLFK</sequence>
<gene>
    <name evidence="5" type="ORF">T190607A01A_50141</name>
</gene>